<organism evidence="1 2">
    <name type="scientific">Toxoplasma gondii</name>
    <dbReference type="NCBI Taxonomy" id="5811"/>
    <lineage>
        <taxon>Eukaryota</taxon>
        <taxon>Sar</taxon>
        <taxon>Alveolata</taxon>
        <taxon>Apicomplexa</taxon>
        <taxon>Conoidasida</taxon>
        <taxon>Coccidia</taxon>
        <taxon>Eucoccidiorida</taxon>
        <taxon>Eimeriorina</taxon>
        <taxon>Sarcocystidae</taxon>
        <taxon>Toxoplasma</taxon>
    </lineage>
</organism>
<protein>
    <submittedName>
        <fullName evidence="1">Uncharacterized protein</fullName>
    </submittedName>
</protein>
<reference evidence="1 2" key="1">
    <citation type="submission" date="2020-03" db="EMBL/GenBank/DDBJ databases">
        <title>Genome sequence of Toxoplasma gondii RH-88 strain.</title>
        <authorList>
            <person name="Lorenzi H.A."/>
            <person name="Venepally P."/>
            <person name="Rozenberg A."/>
            <person name="Sibley D."/>
        </authorList>
    </citation>
    <scope>NUCLEOTIDE SEQUENCE [LARGE SCALE GENOMIC DNA]</scope>
    <source>
        <strain evidence="1 2">RH-88</strain>
    </source>
</reference>
<keyword evidence="2" id="KW-1185">Reference proteome</keyword>
<dbReference type="EMBL" id="JAAUHK010000194">
    <property type="protein sequence ID" value="KAF4642483.1"/>
    <property type="molecule type" value="Genomic_DNA"/>
</dbReference>
<name>A0A7J6K4T7_TOXGO</name>
<proteinExistence type="predicted"/>
<dbReference type="AlphaFoldDB" id="A0A7J6K4T7"/>
<dbReference type="Proteomes" id="UP000557509">
    <property type="component" value="Unassembled WGS sequence"/>
</dbReference>
<gene>
    <name evidence="1" type="ORF">TGRH88_082980</name>
</gene>
<sequence length="378" mass="41194">MLVSSRSVSVDLIFSPHLVTAEAAARGGSASGRRTALLPLSATFSISRLRSASLSPASLGSHCLLSTFGDPHSTLALSSPPFCGFFAFSACFASTARLSPAFESVAPFPALCPFLSFCACDVAVSFSWTPFPSSGDSLSSSVSRCLFLSLRSWLFAFTRFAMPQAWMRVPRKRQDPHRKASDSSGELRMKDCQNLVAVWLRASAQKSGRSRERRRTFTVSPERVCKRPGDVVFALHLREPSSLLLLLTAALSATVDFVAKRPFPFSSLQALVRHRRRVSPLRKIGLFTIRPRISHGDPRRASLSRHPELPIALGFVPFSTAAVEPHFPSFLPLEFSAKRFSADGSHCGLSLVAATGVLRRWGLQGSPKKDEAGERLNS</sequence>
<evidence type="ECO:0000313" key="1">
    <source>
        <dbReference type="EMBL" id="KAF4642483.1"/>
    </source>
</evidence>
<accession>A0A7J6K4T7</accession>
<evidence type="ECO:0000313" key="2">
    <source>
        <dbReference type="Proteomes" id="UP000557509"/>
    </source>
</evidence>
<comment type="caution">
    <text evidence="1">The sequence shown here is derived from an EMBL/GenBank/DDBJ whole genome shotgun (WGS) entry which is preliminary data.</text>
</comment>